<dbReference type="Proteomes" id="UP000076964">
    <property type="component" value="Unassembled WGS sequence"/>
</dbReference>
<dbReference type="SUPFAM" id="SSF50494">
    <property type="entry name" value="Trypsin-like serine proteases"/>
    <property type="match status" value="1"/>
</dbReference>
<evidence type="ECO:0000313" key="18">
    <source>
        <dbReference type="EMBL" id="OAG27439.1"/>
    </source>
</evidence>
<name>A0A177E8V0_9BACT</name>
<reference evidence="18 19" key="1">
    <citation type="submission" date="2016-02" db="EMBL/GenBank/DDBJ databases">
        <title>Draft genome sequence of Thermodesulfatator sp. S606.</title>
        <authorList>
            <person name="Lai Q."/>
            <person name="Cao J."/>
            <person name="Dupont S."/>
            <person name="Shao Z."/>
            <person name="Jebbar M."/>
            <person name="Alain K."/>
        </authorList>
    </citation>
    <scope>NUCLEOTIDE SEQUENCE [LARGE SCALE GENOMIC DNA]</scope>
    <source>
        <strain evidence="18 19">S606</strain>
    </source>
</reference>
<keyword evidence="11" id="KW-0720">Serine protease</keyword>
<evidence type="ECO:0000256" key="10">
    <source>
        <dbReference type="ARBA" id="ARBA00022801"/>
    </source>
</evidence>
<dbReference type="RefSeq" id="WP_068542255.1">
    <property type="nucleotide sequence ID" value="NZ_LSFI01000029.1"/>
</dbReference>
<dbReference type="SMART" id="SM00228">
    <property type="entry name" value="PDZ"/>
    <property type="match status" value="2"/>
</dbReference>
<dbReference type="EMBL" id="LSFI01000029">
    <property type="protein sequence ID" value="OAG27439.1"/>
    <property type="molecule type" value="Genomic_DNA"/>
</dbReference>
<feature type="domain" description="PDZ" evidence="17">
    <location>
        <begin position="288"/>
        <end position="379"/>
    </location>
</feature>
<comment type="subcellular location">
    <subcellularLocation>
        <location evidence="2">Periplasm</location>
    </subcellularLocation>
</comment>
<evidence type="ECO:0000256" key="14">
    <source>
        <dbReference type="PIRSR" id="PIRSR611782-1"/>
    </source>
</evidence>
<feature type="binding site" evidence="15">
    <location>
        <begin position="242"/>
        <end position="244"/>
    </location>
    <ligand>
        <name>substrate</name>
    </ligand>
</feature>
<dbReference type="PANTHER" id="PTHR22939:SF129">
    <property type="entry name" value="SERINE PROTEASE HTRA2, MITOCHONDRIAL"/>
    <property type="match status" value="1"/>
</dbReference>
<dbReference type="InterPro" id="IPR041489">
    <property type="entry name" value="PDZ_6"/>
</dbReference>
<dbReference type="NCBIfam" id="TIGR02037">
    <property type="entry name" value="degP_htrA_DO"/>
    <property type="match status" value="1"/>
</dbReference>
<dbReference type="GO" id="GO:0004252">
    <property type="term" value="F:serine-type endopeptidase activity"/>
    <property type="evidence" value="ECO:0007669"/>
    <property type="project" value="InterPro"/>
</dbReference>
<keyword evidence="12" id="KW-0346">Stress response</keyword>
<evidence type="ECO:0000256" key="7">
    <source>
        <dbReference type="ARBA" id="ARBA00022729"/>
    </source>
</evidence>
<dbReference type="STRING" id="1795632.TH606_06765"/>
<evidence type="ECO:0000256" key="9">
    <source>
        <dbReference type="ARBA" id="ARBA00022764"/>
    </source>
</evidence>
<dbReference type="Pfam" id="PF13365">
    <property type="entry name" value="Trypsin_2"/>
    <property type="match status" value="1"/>
</dbReference>
<dbReference type="GO" id="GO:0042597">
    <property type="term" value="C:periplasmic space"/>
    <property type="evidence" value="ECO:0007669"/>
    <property type="project" value="UniProtKB-SubCell"/>
</dbReference>
<dbReference type="FunFam" id="2.40.10.10:FF:000001">
    <property type="entry name" value="Periplasmic serine protease DegS"/>
    <property type="match status" value="1"/>
</dbReference>
<keyword evidence="19" id="KW-1185">Reference proteome</keyword>
<dbReference type="GO" id="GO:0006508">
    <property type="term" value="P:proteolysis"/>
    <property type="evidence" value="ECO:0007669"/>
    <property type="project" value="UniProtKB-KW"/>
</dbReference>
<dbReference type="InterPro" id="IPR036034">
    <property type="entry name" value="PDZ_sf"/>
</dbReference>
<dbReference type="InterPro" id="IPR011782">
    <property type="entry name" value="Pept_S1C_Do"/>
</dbReference>
<evidence type="ECO:0000256" key="16">
    <source>
        <dbReference type="SAM" id="SignalP"/>
    </source>
</evidence>
<feature type="chain" id="PRO_5008060247" description="Probable periplasmic serine endoprotease DegP-like" evidence="16">
    <location>
        <begin position="23"/>
        <end position="498"/>
    </location>
</feature>
<feature type="binding site" evidence="15">
    <location>
        <position position="170"/>
    </location>
    <ligand>
        <name>substrate</name>
    </ligand>
</feature>
<dbReference type="Pfam" id="PF17820">
    <property type="entry name" value="PDZ_6"/>
    <property type="match status" value="2"/>
</dbReference>
<evidence type="ECO:0000256" key="4">
    <source>
        <dbReference type="ARBA" id="ARBA00013035"/>
    </source>
</evidence>
<dbReference type="AlphaFoldDB" id="A0A177E8V0"/>
<keyword evidence="7 16" id="KW-0732">Signal</keyword>
<dbReference type="PROSITE" id="PS50106">
    <property type="entry name" value="PDZ"/>
    <property type="match status" value="2"/>
</dbReference>
<comment type="similarity">
    <text evidence="3">Belongs to the peptidase S1C family.</text>
</comment>
<dbReference type="InterPro" id="IPR001940">
    <property type="entry name" value="Peptidase_S1C"/>
</dbReference>
<protein>
    <recommendedName>
        <fullName evidence="5">Probable periplasmic serine endoprotease DegP-like</fullName>
        <ecNumber evidence="4">3.4.21.107</ecNumber>
    </recommendedName>
    <alternativeName>
        <fullName evidence="13">Protease Do</fullName>
    </alternativeName>
</protein>
<evidence type="ECO:0000256" key="8">
    <source>
        <dbReference type="ARBA" id="ARBA00022737"/>
    </source>
</evidence>
<evidence type="ECO:0000256" key="13">
    <source>
        <dbReference type="ARBA" id="ARBA00032850"/>
    </source>
</evidence>
<evidence type="ECO:0000256" key="6">
    <source>
        <dbReference type="ARBA" id="ARBA00022670"/>
    </source>
</evidence>
<feature type="domain" description="PDZ" evidence="17">
    <location>
        <begin position="423"/>
        <end position="464"/>
    </location>
</feature>
<dbReference type="FunFam" id="2.30.42.10:FF:000037">
    <property type="entry name" value="Periplasmic serine endoprotease DegP-like"/>
    <property type="match status" value="1"/>
</dbReference>
<evidence type="ECO:0000256" key="5">
    <source>
        <dbReference type="ARBA" id="ARBA00013958"/>
    </source>
</evidence>
<evidence type="ECO:0000256" key="15">
    <source>
        <dbReference type="PIRSR" id="PIRSR611782-2"/>
    </source>
</evidence>
<feature type="binding site" evidence="15">
    <location>
        <position position="79"/>
    </location>
    <ligand>
        <name>substrate</name>
    </ligand>
</feature>
<keyword evidence="8" id="KW-0677">Repeat</keyword>
<dbReference type="CDD" id="cd10839">
    <property type="entry name" value="cpPDZ1_DegP-like"/>
    <property type="match status" value="1"/>
</dbReference>
<dbReference type="InterPro" id="IPR001478">
    <property type="entry name" value="PDZ"/>
</dbReference>
<feature type="signal peptide" evidence="16">
    <location>
        <begin position="1"/>
        <end position="22"/>
    </location>
</feature>
<evidence type="ECO:0000256" key="3">
    <source>
        <dbReference type="ARBA" id="ARBA00010541"/>
    </source>
</evidence>
<feature type="active site" description="Charge relay system" evidence="14">
    <location>
        <position position="244"/>
    </location>
</feature>
<keyword evidence="10" id="KW-0378">Hydrolase</keyword>
<feature type="active site" description="Charge relay system" evidence="14">
    <location>
        <position position="140"/>
    </location>
</feature>
<dbReference type="SUPFAM" id="SSF50156">
    <property type="entry name" value="PDZ domain-like"/>
    <property type="match status" value="2"/>
</dbReference>
<evidence type="ECO:0000256" key="11">
    <source>
        <dbReference type="ARBA" id="ARBA00022825"/>
    </source>
</evidence>
<sequence length="498" mass="53978">MKSKVGIIFLLVFFLFTINAQASVFEEIFKVKRAEKPETVTTQAQKQDEEAVNLALKLSQAFAQVAKKAGPAVVFVQVEKVVVRKGPAMEPFPFGSPFDFFGEDFFERFFRDRFPRKFRQMGAGSGFIISQDGYIITNNHVVANADKVKVKLADGREFKAKIIGTDPASDVAVLKIDADNLPTLPLGDSDKIQVGEWVLAIGNPFGLTQTVTVGVISAKGRSGMGITDYEDFIQTDAAINPGNSGGPLVNLRGEAIGVNTAIFTRSGGYMGIGFAIPINMVKVIAKQIIEKGKVTRGWLGVVIQDLNEDLAKSFGLDKPEGALVTDVAENSPAQKAGLKPGDIIVEYNGKPVKNVAELRTLVALTPPGTKVKMVVFRKGERKVLEVEIGSQPQSLGIITGQDEFLQKLGLEVKPLTPALAEQLGYGVNEGVVITGVAPGSPAAMAGLRPGMLIEEVNHRRVHNIKEFAEALAPSKKTGRVLFLVRDKEFRRYVSIRLK</sequence>
<dbReference type="FunFam" id="2.40.10.120:FF:000007">
    <property type="entry name" value="Periplasmic serine endoprotease DegP-like"/>
    <property type="match status" value="1"/>
</dbReference>
<dbReference type="EC" id="3.4.21.107" evidence="4"/>
<comment type="catalytic activity">
    <reaction evidence="1">
        <text>Acts on substrates that are at least partially unfolded. The cleavage site P1 residue is normally between a pair of hydrophobic residues, such as Val-|-Val.</text>
        <dbReference type="EC" id="3.4.21.107"/>
    </reaction>
</comment>
<evidence type="ECO:0000256" key="12">
    <source>
        <dbReference type="ARBA" id="ARBA00023016"/>
    </source>
</evidence>
<evidence type="ECO:0000256" key="1">
    <source>
        <dbReference type="ARBA" id="ARBA00001772"/>
    </source>
</evidence>
<dbReference type="Gene3D" id="2.40.10.120">
    <property type="match status" value="1"/>
</dbReference>
<keyword evidence="6 18" id="KW-0645">Protease</keyword>
<evidence type="ECO:0000313" key="19">
    <source>
        <dbReference type="Proteomes" id="UP000076964"/>
    </source>
</evidence>
<proteinExistence type="inferred from homology"/>
<dbReference type="OrthoDB" id="9758917at2"/>
<feature type="binding site" evidence="15">
    <location>
        <position position="140"/>
    </location>
    <ligand>
        <name>substrate</name>
    </ligand>
</feature>
<dbReference type="PANTHER" id="PTHR22939">
    <property type="entry name" value="SERINE PROTEASE FAMILY S1C HTRA-RELATED"/>
    <property type="match status" value="1"/>
</dbReference>
<keyword evidence="9" id="KW-0574">Periplasm</keyword>
<evidence type="ECO:0000259" key="17">
    <source>
        <dbReference type="PROSITE" id="PS50106"/>
    </source>
</evidence>
<evidence type="ECO:0000256" key="2">
    <source>
        <dbReference type="ARBA" id="ARBA00004418"/>
    </source>
</evidence>
<gene>
    <name evidence="18" type="ORF">TH606_06765</name>
</gene>
<dbReference type="PRINTS" id="PR00834">
    <property type="entry name" value="PROTEASES2C"/>
</dbReference>
<dbReference type="Gene3D" id="2.30.42.10">
    <property type="match status" value="2"/>
</dbReference>
<accession>A0A177E8V0</accession>
<organism evidence="18 19">
    <name type="scientific">Thermodesulfatator autotrophicus</name>
    <dbReference type="NCBI Taxonomy" id="1795632"/>
    <lineage>
        <taxon>Bacteria</taxon>
        <taxon>Pseudomonadati</taxon>
        <taxon>Thermodesulfobacteriota</taxon>
        <taxon>Thermodesulfobacteria</taxon>
        <taxon>Thermodesulfobacteriales</taxon>
        <taxon>Thermodesulfatatoraceae</taxon>
        <taxon>Thermodesulfatator</taxon>
    </lineage>
</organism>
<dbReference type="InterPro" id="IPR009003">
    <property type="entry name" value="Peptidase_S1_PA"/>
</dbReference>
<feature type="active site" description="Charge relay system" evidence="14">
    <location>
        <position position="170"/>
    </location>
</feature>
<comment type="caution">
    <text evidence="18">The sequence shown here is derived from an EMBL/GenBank/DDBJ whole genome shotgun (WGS) entry which is preliminary data.</text>
</comment>